<dbReference type="PANTHER" id="PTHR33463:SF215">
    <property type="entry name" value="NB-ARC DOMAIN DISEASE RESISTANCE PROTEIN"/>
    <property type="match status" value="1"/>
</dbReference>
<dbReference type="GO" id="GO:0043531">
    <property type="term" value="F:ADP binding"/>
    <property type="evidence" value="ECO:0007669"/>
    <property type="project" value="InterPro"/>
</dbReference>
<sequence>MEIIISIAAKIVEYTVALVGQWLCYSFHYNSNIENLKKQEEKLQHAQERVNQSVNDALRKGEKIYSDVNKWLKEVCEITTLATRILRKHEEEAKTRSSHATCLNLKQRHQLSQEVNKITRNIVKHLENGNFNGVSYLPASQDHIVTTRDKNYVTLESRKSVANEIIEALRDANVKKIGVWGMPGVGKSTLMKEIVRRAKEEKLFNGVILEVVKERSELSRIRGEIAVMRHQVQLFRQQTEIRSADLQQESSTKDATKLPVTLDYQLHCQQTEIRRADLQQESSTKDTTKLLVILDDIWEQLGLEDIGIPSEGCKVVLTSRNRDVLVREMGTKKNFELKSLVEVEAWKLFINTAGDSFKDPAVSEVAIRVAKECAGLPIALTAVSKALKGKSLTIWKDAELRLKRPPPADTPPEILSPAFSCIKLSYDQLATEEQKSIFLLCALLGHYILYEDLLKYGFGLGLFEGIVTLEEARHRLNSLLSTLQDSCLLLESSDSTREFSMHDVVRYVATMIGSKDGKMFVMRDNGGLKAWPDEDSLKRYEAFSVLGGEIEKGHSLEIPDTLFQGMDKLKVLDLRKMQLLSLPSSLLLLGNLQTLCLDQCSMLEDISGIGELKNLVVLSLLDSNISKLPREIGSLVHLRLLDLSNCSNLKMIPPNVISSLVKLEELYMGNSFVQWESEGLIDERKNANLAELKDLSLLNTLEIQIPDVSKLPKDFNIKKLEICIGDVWHWIDGAQSSRTLKLKSSFQLELSWIKMLLKSVEVFHLDELNGVKSVIPRLNVEGFQQLKHLQIQNNGEIKHIHNLRTPISLEEICHEKLPSESFKHLRVLKVENCEKLRFVFSSSIASGLSLLEELQVCGCDNMGAIIVEEEEDVIEYGDHMILVNRLQTLILKDLPKLVSFLSTKSSIMTDCGEIIKEGNRDVHMPLLHHQAAFPSLKRMSMVNCGVEEIVAGGGGEPVARMLVFPQVTNLNLINLKRFKWFYKEVYASKWPMLKNMWIEGCEKVEIFASRLVSFQETVEEWRSKMSIQQSLFLVDDDEIAFPSLETLTISHMDNLITIWHDQVTADSFCNIQLLEVTFCESLKSLFPAVLVATSLTQLKILKICNCGIEEIVTRGGDQEETPRFVFPRMSILHLDGLEKLKWFYPGVHTSEWPLLKVIWVGGCQKIEIFASEYMSFQEALEKSRQSNISSHQPLFLVDQDQVAFPSLEILIITHMDDMKVIWNTQFVEGSFCKLQNMGVEYCANLNSIFPFHMFKVFQSLELLNVVHCSSLKQVFDLQGPSFQETNVITVTQLKHLYLDHLPKLKHISNKDPRDILSFQNLRRVRVIGCESMECLFPASMARTLTELESLVVLGCGVEVIVDMEEAEGRLVFPKLTFLALEALRKLKWISPGAHNLELPVLKELRAWGCDQVSIFASKFSRFQEISQQCLLESSIQHPLFLVEEGTFPKLEVLSSDLHDMTTWHDQLFIESCNLKVLEVQCNHDTSAIFPSNLLKSLQNLEKLVVSCNDWHEIFPFEEFIGPGNHAMLLPQLKELRVSKARMLTHLWKEDIQESLVFHKVLEILAVSECHKLKSLVPSSVCFHNLTDLEILSCNGLIHLITYPTAKSLVQLKKMSVSSCEGITEIMAKGNDQAKVVITFSKLTCLKFDCLPNFTSFCSESYSIMFPYLEEVFVGECPVMKTFSHGVLSTPKLKGVQATTRGEKSHTDWKNNLNSTIHSLWKNKQV</sequence>
<dbReference type="Pfam" id="PF00931">
    <property type="entry name" value="NB-ARC"/>
    <property type="match status" value="1"/>
</dbReference>
<dbReference type="EMBL" id="CM031816">
    <property type="protein sequence ID" value="KAG6646158.1"/>
    <property type="molecule type" value="Genomic_DNA"/>
</dbReference>
<dbReference type="SMART" id="SM00382">
    <property type="entry name" value="AAA"/>
    <property type="match status" value="1"/>
</dbReference>
<gene>
    <name evidence="4" type="ORF">CIPAW_08G174800</name>
</gene>
<evidence type="ECO:0000313" key="4">
    <source>
        <dbReference type="EMBL" id="KAG6646157.1"/>
    </source>
</evidence>
<dbReference type="EMBL" id="CM031816">
    <property type="protein sequence ID" value="KAG6646157.1"/>
    <property type="molecule type" value="Genomic_DNA"/>
</dbReference>
<dbReference type="Pfam" id="PF23247">
    <property type="entry name" value="LRR_RPS2"/>
    <property type="match status" value="4"/>
</dbReference>
<evidence type="ECO:0000256" key="1">
    <source>
        <dbReference type="ARBA" id="ARBA00022821"/>
    </source>
</evidence>
<evidence type="ECO:0000259" key="3">
    <source>
        <dbReference type="SMART" id="SM00382"/>
    </source>
</evidence>
<dbReference type="InterPro" id="IPR003593">
    <property type="entry name" value="AAA+_ATPase"/>
</dbReference>
<comment type="caution">
    <text evidence="4">The sequence shown here is derived from an EMBL/GenBank/DDBJ whole genome shotgun (WGS) entry which is preliminary data.</text>
</comment>
<keyword evidence="5" id="KW-1185">Reference proteome</keyword>
<feature type="coiled-coil region" evidence="2">
    <location>
        <begin position="29"/>
        <end position="56"/>
    </location>
</feature>
<dbReference type="InterPro" id="IPR002182">
    <property type="entry name" value="NB-ARC"/>
</dbReference>
<dbReference type="InterPro" id="IPR050905">
    <property type="entry name" value="Plant_NBS-LRR"/>
</dbReference>
<dbReference type="InterPro" id="IPR057135">
    <property type="entry name" value="At4g27190-like_LRR"/>
</dbReference>
<proteinExistence type="predicted"/>
<organism evidence="4 5">
    <name type="scientific">Carya illinoinensis</name>
    <name type="common">Pecan</name>
    <dbReference type="NCBI Taxonomy" id="32201"/>
    <lineage>
        <taxon>Eukaryota</taxon>
        <taxon>Viridiplantae</taxon>
        <taxon>Streptophyta</taxon>
        <taxon>Embryophyta</taxon>
        <taxon>Tracheophyta</taxon>
        <taxon>Spermatophyta</taxon>
        <taxon>Magnoliopsida</taxon>
        <taxon>eudicotyledons</taxon>
        <taxon>Gunneridae</taxon>
        <taxon>Pentapetalae</taxon>
        <taxon>rosids</taxon>
        <taxon>fabids</taxon>
        <taxon>Fagales</taxon>
        <taxon>Juglandaceae</taxon>
        <taxon>Carya</taxon>
    </lineage>
</organism>
<dbReference type="PANTHER" id="PTHR33463">
    <property type="entry name" value="NB-ARC DOMAIN-CONTAINING PROTEIN-RELATED"/>
    <property type="match status" value="1"/>
</dbReference>
<keyword evidence="1" id="KW-0611">Plant defense</keyword>
<dbReference type="Proteomes" id="UP000811609">
    <property type="component" value="Chromosome 8"/>
</dbReference>
<dbReference type="EMBL" id="CM031816">
    <property type="protein sequence ID" value="KAG6646159.1"/>
    <property type="molecule type" value="Genomic_DNA"/>
</dbReference>
<accession>A0A8T1PXK5</accession>
<keyword evidence="2" id="KW-0175">Coiled coil</keyword>
<protein>
    <recommendedName>
        <fullName evidence="3">AAA+ ATPase domain-containing protein</fullName>
    </recommendedName>
</protein>
<name>A0A8T1PXK5_CARIL</name>
<evidence type="ECO:0000256" key="2">
    <source>
        <dbReference type="SAM" id="Coils"/>
    </source>
</evidence>
<reference evidence="4" key="1">
    <citation type="submission" date="2020-12" db="EMBL/GenBank/DDBJ databases">
        <title>WGS assembly of Carya illinoinensis cv. Pawnee.</title>
        <authorList>
            <person name="Platts A."/>
            <person name="Shu S."/>
            <person name="Wright S."/>
            <person name="Barry K."/>
            <person name="Edger P."/>
            <person name="Pires J.C."/>
            <person name="Schmutz J."/>
        </authorList>
    </citation>
    <scope>NUCLEOTIDE SEQUENCE</scope>
    <source>
        <tissue evidence="4">Leaf</tissue>
    </source>
</reference>
<feature type="domain" description="AAA+ ATPase" evidence="3">
    <location>
        <begin position="173"/>
        <end position="340"/>
    </location>
</feature>
<evidence type="ECO:0000313" key="5">
    <source>
        <dbReference type="Proteomes" id="UP000811609"/>
    </source>
</evidence>